<proteinExistence type="predicted"/>
<evidence type="ECO:0000313" key="2">
    <source>
        <dbReference type="Proteomes" id="UP000799302"/>
    </source>
</evidence>
<dbReference type="InterPro" id="IPR052895">
    <property type="entry name" value="HetReg/Transcr_Mod"/>
</dbReference>
<sequence>MQSQNPFASLFSHYNLSLAVLHPSSSPSDPIKVSLSNLHTTDLSYECISYDRSKTFESLKIFLNDEETEISGPLVQALQALRKPDESLLLWADVLLGRTIQEQNEQANLARATLQNAQQTVAYLGSGNDRTSEAFKIVKTLAQWWHQAAVRCDFPANFAQATAVHMSSIISYFRAQDATKLHFNDKELWSSVLAIFESPYFESVQTISDLVLSQDVLITSRSSSIPWIDFKVAFRALVVAMPQMLGEIPSESLQEAFQRVSGIDIAVRRYREDNGLELLPMIQTAKEAKSADPREYVFAMLPITRPSKRAQETGRKVPKPVVDYSKTPQEVFTEAAKFIIEERQDLILWWAERPPNGRKMEGLPSWVPDWTAPLPLHTIKMNNEAKPSLRTWSDSVQPQKSLKVIENVLHLQAHKLDQVKTVSPMFTQENCRKLLLQEWQRLPNIPNQPLAEKVDKFWRTIVMNTGGETQALRQQKPPHKDMWLSFQSILAEERILELMNCKAEDITIDPALVERIKADPQCQLLGPQTGKSEAFEILLRKNSIGRRFFTTESGRSGMTAFEEVPRAEGEAGEADERMIGAMDGLPTDGLGGMMMASFQQFLRQQDPQAASVLDSLTERKEKARGVKAGDVIVATVGGFHPYVLRHTNSEEAEGESNIGGMEFRFVGDCYLHGVMAAEPFLTRNMLGISSWKTSVTVEDIRIV</sequence>
<organism evidence="1 2">
    <name type="scientific">Microthyrium microscopicum</name>
    <dbReference type="NCBI Taxonomy" id="703497"/>
    <lineage>
        <taxon>Eukaryota</taxon>
        <taxon>Fungi</taxon>
        <taxon>Dikarya</taxon>
        <taxon>Ascomycota</taxon>
        <taxon>Pezizomycotina</taxon>
        <taxon>Dothideomycetes</taxon>
        <taxon>Dothideomycetes incertae sedis</taxon>
        <taxon>Microthyriales</taxon>
        <taxon>Microthyriaceae</taxon>
        <taxon>Microthyrium</taxon>
    </lineage>
</organism>
<keyword evidence="2" id="KW-1185">Reference proteome</keyword>
<dbReference type="Proteomes" id="UP000799302">
    <property type="component" value="Unassembled WGS sequence"/>
</dbReference>
<dbReference type="OrthoDB" id="2157530at2759"/>
<protein>
    <submittedName>
        <fullName evidence="1">Uncharacterized protein</fullName>
    </submittedName>
</protein>
<dbReference type="PANTHER" id="PTHR24148">
    <property type="entry name" value="ANKYRIN REPEAT DOMAIN-CONTAINING PROTEIN 39 HOMOLOG-RELATED"/>
    <property type="match status" value="1"/>
</dbReference>
<dbReference type="AlphaFoldDB" id="A0A6A6U361"/>
<dbReference type="EMBL" id="MU004238">
    <property type="protein sequence ID" value="KAF2666562.1"/>
    <property type="molecule type" value="Genomic_DNA"/>
</dbReference>
<reference evidence="1" key="1">
    <citation type="journal article" date="2020" name="Stud. Mycol.">
        <title>101 Dothideomycetes genomes: a test case for predicting lifestyles and emergence of pathogens.</title>
        <authorList>
            <person name="Haridas S."/>
            <person name="Albert R."/>
            <person name="Binder M."/>
            <person name="Bloem J."/>
            <person name="Labutti K."/>
            <person name="Salamov A."/>
            <person name="Andreopoulos B."/>
            <person name="Baker S."/>
            <person name="Barry K."/>
            <person name="Bills G."/>
            <person name="Bluhm B."/>
            <person name="Cannon C."/>
            <person name="Castanera R."/>
            <person name="Culley D."/>
            <person name="Daum C."/>
            <person name="Ezra D."/>
            <person name="Gonzalez J."/>
            <person name="Henrissat B."/>
            <person name="Kuo A."/>
            <person name="Liang C."/>
            <person name="Lipzen A."/>
            <person name="Lutzoni F."/>
            <person name="Magnuson J."/>
            <person name="Mondo S."/>
            <person name="Nolan M."/>
            <person name="Ohm R."/>
            <person name="Pangilinan J."/>
            <person name="Park H.-J."/>
            <person name="Ramirez L."/>
            <person name="Alfaro M."/>
            <person name="Sun H."/>
            <person name="Tritt A."/>
            <person name="Yoshinaga Y."/>
            <person name="Zwiers L.-H."/>
            <person name="Turgeon B."/>
            <person name="Goodwin S."/>
            <person name="Spatafora J."/>
            <person name="Crous P."/>
            <person name="Grigoriev I."/>
        </authorList>
    </citation>
    <scope>NUCLEOTIDE SEQUENCE</scope>
    <source>
        <strain evidence="1">CBS 115976</strain>
    </source>
</reference>
<dbReference type="PANTHER" id="PTHR24148:SF64">
    <property type="entry name" value="HETEROKARYON INCOMPATIBILITY DOMAIN-CONTAINING PROTEIN"/>
    <property type="match status" value="1"/>
</dbReference>
<accession>A0A6A6U361</accession>
<evidence type="ECO:0000313" key="1">
    <source>
        <dbReference type="EMBL" id="KAF2666562.1"/>
    </source>
</evidence>
<gene>
    <name evidence="1" type="ORF">BT63DRAFT_427013</name>
</gene>
<name>A0A6A6U361_9PEZI</name>